<evidence type="ECO:0000256" key="1">
    <source>
        <dbReference type="PROSITE-ProRule" id="PRU00047"/>
    </source>
</evidence>
<dbReference type="EMBL" id="MCBQ01018208">
    <property type="protein sequence ID" value="RKF58460.1"/>
    <property type="molecule type" value="Genomic_DNA"/>
</dbReference>
<dbReference type="GO" id="GO:0008270">
    <property type="term" value="F:zinc ion binding"/>
    <property type="evidence" value="ECO:0007669"/>
    <property type="project" value="UniProtKB-KW"/>
</dbReference>
<protein>
    <recommendedName>
        <fullName evidence="3">CCHC-type domain-containing protein</fullName>
    </recommendedName>
</protein>
<keyword evidence="1" id="KW-0863">Zinc-finger</keyword>
<feature type="domain" description="CCHC-type" evidence="3">
    <location>
        <begin position="306"/>
        <end position="321"/>
    </location>
</feature>
<evidence type="ECO:0000313" key="5">
    <source>
        <dbReference type="Proteomes" id="UP000283383"/>
    </source>
</evidence>
<reference evidence="4 5" key="1">
    <citation type="journal article" date="2018" name="BMC Genomics">
        <title>Comparative genome analyses reveal sequence features reflecting distinct modes of host-adaptation between dicot and monocot powdery mildew.</title>
        <authorList>
            <person name="Wu Y."/>
            <person name="Ma X."/>
            <person name="Pan Z."/>
            <person name="Kale S.D."/>
            <person name="Song Y."/>
            <person name="King H."/>
            <person name="Zhang Q."/>
            <person name="Presley C."/>
            <person name="Deng X."/>
            <person name="Wei C.I."/>
            <person name="Xiao S."/>
        </authorList>
    </citation>
    <scope>NUCLEOTIDE SEQUENCE [LARGE SCALE GENOMIC DNA]</scope>
    <source>
        <strain evidence="4">UMSG3</strain>
    </source>
</reference>
<sequence length="405" mass="46776">MSTRASKADREIIAQSKKDIEIDTDRSVAGSMDEKRSLKSKSDSDDDWWNPPTKTLRITSAETKLRWDQLQWKPHKDHFLQGSADWGVYKNDVMFALQSIGYVKGINLTNLDKANFGSMIRRSVSESPRRIIEDLSSGTDMMKLFNNTYRKAGIIQAETFFNELLDLSYDGGSAIDFITKFRACVRDFKSTGQELADNITMLIFKRSVEKKAHRWHYEASHISKNMNWSLEDLINDFLSNHSLKIFSNQNISEKEGKPKMTVNSETGRERTFNIQANRTENKGKSTHRPKNKFGEKNAVNKDHINCYVCGNNGHYANECKKIASHVISKCYICKGDHFARDCPRRKTPHNKNENENRWKGKEKAIEYNAGEKWHREWMQENGIVHNPEIEEMDYADDDESPNSEA</sequence>
<dbReference type="Proteomes" id="UP000283383">
    <property type="component" value="Unassembled WGS sequence"/>
</dbReference>
<dbReference type="GO" id="GO:0003676">
    <property type="term" value="F:nucleic acid binding"/>
    <property type="evidence" value="ECO:0007669"/>
    <property type="project" value="InterPro"/>
</dbReference>
<proteinExistence type="predicted"/>
<dbReference type="AlphaFoldDB" id="A0A420HM00"/>
<keyword evidence="5" id="KW-1185">Reference proteome</keyword>
<keyword evidence="1" id="KW-0479">Metal-binding</keyword>
<feature type="region of interest" description="Disordered" evidence="2">
    <location>
        <begin position="23"/>
        <end position="50"/>
    </location>
</feature>
<evidence type="ECO:0000259" key="3">
    <source>
        <dbReference type="PROSITE" id="PS50158"/>
    </source>
</evidence>
<keyword evidence="1" id="KW-0862">Zinc</keyword>
<comment type="caution">
    <text evidence="4">The sequence shown here is derived from an EMBL/GenBank/DDBJ whole genome shotgun (WGS) entry which is preliminary data.</text>
</comment>
<dbReference type="Gene3D" id="4.10.60.10">
    <property type="entry name" value="Zinc finger, CCHC-type"/>
    <property type="match status" value="1"/>
</dbReference>
<name>A0A420HM00_9PEZI</name>
<organism evidence="4 5">
    <name type="scientific">Golovinomyces cichoracearum</name>
    <dbReference type="NCBI Taxonomy" id="62708"/>
    <lineage>
        <taxon>Eukaryota</taxon>
        <taxon>Fungi</taxon>
        <taxon>Dikarya</taxon>
        <taxon>Ascomycota</taxon>
        <taxon>Pezizomycotina</taxon>
        <taxon>Leotiomycetes</taxon>
        <taxon>Erysiphales</taxon>
        <taxon>Erysiphaceae</taxon>
        <taxon>Golovinomyces</taxon>
    </lineage>
</organism>
<dbReference type="STRING" id="62708.A0A420HM00"/>
<dbReference type="InterPro" id="IPR001878">
    <property type="entry name" value="Znf_CCHC"/>
</dbReference>
<accession>A0A420HM00</accession>
<feature type="region of interest" description="Disordered" evidence="2">
    <location>
        <begin position="384"/>
        <end position="405"/>
    </location>
</feature>
<dbReference type="SMART" id="SM00343">
    <property type="entry name" value="ZnF_C2HC"/>
    <property type="match status" value="2"/>
</dbReference>
<dbReference type="PROSITE" id="PS50158">
    <property type="entry name" value="ZF_CCHC"/>
    <property type="match status" value="1"/>
</dbReference>
<feature type="compositionally biased region" description="Acidic residues" evidence="2">
    <location>
        <begin position="389"/>
        <end position="405"/>
    </location>
</feature>
<evidence type="ECO:0000256" key="2">
    <source>
        <dbReference type="SAM" id="MobiDB-lite"/>
    </source>
</evidence>
<dbReference type="Pfam" id="PF00098">
    <property type="entry name" value="zf-CCHC"/>
    <property type="match status" value="1"/>
</dbReference>
<dbReference type="InterPro" id="IPR036875">
    <property type="entry name" value="Znf_CCHC_sf"/>
</dbReference>
<dbReference type="SUPFAM" id="SSF57756">
    <property type="entry name" value="Retrovirus zinc finger-like domains"/>
    <property type="match status" value="1"/>
</dbReference>
<feature type="compositionally biased region" description="Basic and acidic residues" evidence="2">
    <location>
        <begin position="23"/>
        <end position="43"/>
    </location>
</feature>
<gene>
    <name evidence="4" type="ORF">GcM3_182033</name>
</gene>
<evidence type="ECO:0000313" key="4">
    <source>
        <dbReference type="EMBL" id="RKF58460.1"/>
    </source>
</evidence>